<dbReference type="InterPro" id="IPR036514">
    <property type="entry name" value="SGNH_hydro_sf"/>
</dbReference>
<gene>
    <name evidence="2" type="ORF">J057_14275</name>
</gene>
<dbReference type="EMBL" id="APLQ01000014">
    <property type="protein sequence ID" value="ENO12575.2"/>
    <property type="molecule type" value="Genomic_DNA"/>
</dbReference>
<dbReference type="Gene3D" id="3.40.50.1110">
    <property type="entry name" value="SGNH hydrolase"/>
    <property type="match status" value="1"/>
</dbReference>
<dbReference type="HOGENOM" id="CLU_1243121_0_0_6"/>
<dbReference type="GO" id="GO:0016788">
    <property type="term" value="F:hydrolase activity, acting on ester bonds"/>
    <property type="evidence" value="ECO:0007669"/>
    <property type="project" value="UniProtKB-ARBA"/>
</dbReference>
<name>N6VQU0_9GAMM</name>
<accession>N6VQU0</accession>
<dbReference type="RefSeq" id="WP_115840237.1">
    <property type="nucleotide sequence ID" value="NZ_AP028878.1"/>
</dbReference>
<comment type="caution">
    <text evidence="2">The sequence shown here is derived from an EMBL/GenBank/DDBJ whole genome shotgun (WGS) entry which is preliminary data.</text>
</comment>
<evidence type="ECO:0000259" key="1">
    <source>
        <dbReference type="Pfam" id="PF13472"/>
    </source>
</evidence>
<organism evidence="2 3">
    <name type="scientific">Marinobacter nanhaiticus D15-8W</name>
    <dbReference type="NCBI Taxonomy" id="626887"/>
    <lineage>
        <taxon>Bacteria</taxon>
        <taxon>Pseudomonadati</taxon>
        <taxon>Pseudomonadota</taxon>
        <taxon>Gammaproteobacteria</taxon>
        <taxon>Pseudomonadales</taxon>
        <taxon>Marinobacteraceae</taxon>
        <taxon>Marinobacter</taxon>
    </lineage>
</organism>
<reference evidence="2 3" key="1">
    <citation type="journal article" date="2013" name="Genome Announc.">
        <title>Genome Sequence of the Polycyclic Aromatic Hydrocarbon-Degrading Bacterium Strain Marinobacter nanhaiticus D15-8WT.</title>
        <authorList>
            <person name="Cui Z."/>
            <person name="Gao W."/>
            <person name="Li Q."/>
            <person name="Xu G."/>
            <person name="Zheng L."/>
        </authorList>
    </citation>
    <scope>NUCLEOTIDE SEQUENCE [LARGE SCALE GENOMIC DNA]</scope>
    <source>
        <strain evidence="2 3">D15-8W</strain>
    </source>
</reference>
<dbReference type="STRING" id="626887.J057_14275"/>
<evidence type="ECO:0000313" key="3">
    <source>
        <dbReference type="Proteomes" id="UP000013165"/>
    </source>
</evidence>
<dbReference type="SUPFAM" id="SSF52266">
    <property type="entry name" value="SGNH hydrolase"/>
    <property type="match status" value="1"/>
</dbReference>
<dbReference type="Pfam" id="PF13472">
    <property type="entry name" value="Lipase_GDSL_2"/>
    <property type="match status" value="1"/>
</dbReference>
<dbReference type="Proteomes" id="UP000013165">
    <property type="component" value="Unassembled WGS sequence"/>
</dbReference>
<dbReference type="OrthoDB" id="6360671at2"/>
<sequence length="235" mass="26905">MTVHQCIAYGDCNTEGIRRFSGRLWAQRVADALGMPLTNCGHTMSTTRELRHYASDYPPDQYRVAMIQYGLVDSWLTFRGAPYVLYYPDSPRRRIARKFVKKLKKWVRRFQLQERLGAVEQVPLDEYLRSIKAVVKSAPSTLFVLVGTAPNLNETRNPRIRRYNAALKELAGRCDNTLYVNAFEDLWARRDETLMPDGTHLTDAGHTVVAEKVISVLRPSLALLQRDAHRTPLSV</sequence>
<dbReference type="AlphaFoldDB" id="N6VQU0"/>
<keyword evidence="2" id="KW-0378">Hydrolase</keyword>
<evidence type="ECO:0000313" key="2">
    <source>
        <dbReference type="EMBL" id="ENO12575.2"/>
    </source>
</evidence>
<dbReference type="CDD" id="cd00229">
    <property type="entry name" value="SGNH_hydrolase"/>
    <property type="match status" value="1"/>
</dbReference>
<proteinExistence type="predicted"/>
<feature type="domain" description="SGNH hydrolase-type esterase" evidence="1">
    <location>
        <begin position="8"/>
        <end position="207"/>
    </location>
</feature>
<keyword evidence="3" id="KW-1185">Reference proteome</keyword>
<dbReference type="eggNOG" id="COG2755">
    <property type="taxonomic scope" value="Bacteria"/>
</dbReference>
<protein>
    <submittedName>
        <fullName evidence="2">SGNH/GDSL hydrolase family protein</fullName>
    </submittedName>
</protein>
<dbReference type="InterPro" id="IPR013830">
    <property type="entry name" value="SGNH_hydro"/>
</dbReference>